<dbReference type="SUPFAM" id="SSF56925">
    <property type="entry name" value="OMPA-like"/>
    <property type="match status" value="1"/>
</dbReference>
<dbReference type="Gene3D" id="2.40.160.20">
    <property type="match status" value="1"/>
</dbReference>
<accession>A0A1H2HT99</accession>
<dbReference type="AlphaFoldDB" id="A0A1H2HT99"/>
<dbReference type="Pfam" id="PF03922">
    <property type="entry name" value="OmpW"/>
    <property type="match status" value="1"/>
</dbReference>
<proteinExistence type="predicted"/>
<sequence length="227" mass="24100">MRALPPPRPVRHSSGWLYALLILLPGLCPAAAASESPWFATLGVSTISFTSSADLQGPQGRIPGAAIDIPDTQTLVAELGYALTPAVDLRFLLGVPPNLKAEGRGSLQAAGTLLEARIAPAMLSVTYQFNQDGRIRPYIGAGVAYIMFLNTQDGALDNAQADDRFGQVLQAGVDIPLDASWSLVLDARQLYWKTTASGNATSFGGMPVSADLEPDPLMFTLGLSRRF</sequence>
<dbReference type="InterPro" id="IPR005618">
    <property type="entry name" value="OMPW"/>
</dbReference>
<dbReference type="Proteomes" id="UP000243232">
    <property type="component" value="Chromosome I"/>
</dbReference>
<dbReference type="STRING" id="364197.SAMN05216296_3250"/>
<protein>
    <submittedName>
        <fullName evidence="1">Outer membrane protein</fullName>
    </submittedName>
</protein>
<evidence type="ECO:0000313" key="2">
    <source>
        <dbReference type="Proteomes" id="UP000243232"/>
    </source>
</evidence>
<dbReference type="OrthoDB" id="9807574at2"/>
<dbReference type="RefSeq" id="WP_090197750.1">
    <property type="nucleotide sequence ID" value="NZ_LT629785.1"/>
</dbReference>
<dbReference type="PANTHER" id="PTHR36920">
    <property type="match status" value="1"/>
</dbReference>
<dbReference type="EMBL" id="LT629785">
    <property type="protein sequence ID" value="SDU35133.1"/>
    <property type="molecule type" value="Genomic_DNA"/>
</dbReference>
<dbReference type="PANTHER" id="PTHR36920:SF1">
    <property type="entry name" value="OUTER MEMBRANE PROTEIN W"/>
    <property type="match status" value="1"/>
</dbReference>
<keyword evidence="2" id="KW-1185">Reference proteome</keyword>
<dbReference type="InterPro" id="IPR011250">
    <property type="entry name" value="OMP/PagP_B-barrel"/>
</dbReference>
<evidence type="ECO:0000313" key="1">
    <source>
        <dbReference type="EMBL" id="SDU35133.1"/>
    </source>
</evidence>
<reference evidence="2" key="1">
    <citation type="submission" date="2016-10" db="EMBL/GenBank/DDBJ databases">
        <authorList>
            <person name="Varghese N."/>
            <person name="Submissions S."/>
        </authorList>
    </citation>
    <scope>NUCLEOTIDE SEQUENCE [LARGE SCALE GENOMIC DNA]</scope>
    <source>
        <strain evidence="2">DSM 17875</strain>
    </source>
</reference>
<name>A0A1H2HT99_9PSED</name>
<dbReference type="GO" id="GO:0019867">
    <property type="term" value="C:outer membrane"/>
    <property type="evidence" value="ECO:0007669"/>
    <property type="project" value="InterPro"/>
</dbReference>
<gene>
    <name evidence="1" type="ORF">SAMN05216296_3250</name>
</gene>
<dbReference type="GO" id="GO:0055085">
    <property type="term" value="P:transmembrane transport"/>
    <property type="evidence" value="ECO:0007669"/>
    <property type="project" value="TreeGrafter"/>
</dbReference>
<organism evidence="1 2">
    <name type="scientific">Pseudomonas pohangensis</name>
    <dbReference type="NCBI Taxonomy" id="364197"/>
    <lineage>
        <taxon>Bacteria</taxon>
        <taxon>Pseudomonadati</taxon>
        <taxon>Pseudomonadota</taxon>
        <taxon>Gammaproteobacteria</taxon>
        <taxon>Pseudomonadales</taxon>
        <taxon>Pseudomonadaceae</taxon>
        <taxon>Pseudomonas</taxon>
    </lineage>
</organism>